<keyword evidence="2 6" id="KW-0349">Heme</keyword>
<dbReference type="PANTHER" id="PTHR33751">
    <property type="entry name" value="CBB3-TYPE CYTOCHROME C OXIDASE SUBUNIT FIXP"/>
    <property type="match status" value="1"/>
</dbReference>
<keyword evidence="4" id="KW-0249">Electron transport</keyword>
<dbReference type="SUPFAM" id="SSF46626">
    <property type="entry name" value="Cytochrome c"/>
    <property type="match status" value="1"/>
</dbReference>
<evidence type="ECO:0000313" key="9">
    <source>
        <dbReference type="Proteomes" id="UP000005380"/>
    </source>
</evidence>
<evidence type="ECO:0000256" key="3">
    <source>
        <dbReference type="ARBA" id="ARBA00022723"/>
    </source>
</evidence>
<protein>
    <submittedName>
        <fullName evidence="8">Cytochrome C</fullName>
    </submittedName>
</protein>
<dbReference type="AlphaFoldDB" id="W0DXA7"/>
<dbReference type="GO" id="GO:0046872">
    <property type="term" value="F:metal ion binding"/>
    <property type="evidence" value="ECO:0007669"/>
    <property type="project" value="UniProtKB-KW"/>
</dbReference>
<dbReference type="GO" id="GO:0009055">
    <property type="term" value="F:electron transfer activity"/>
    <property type="evidence" value="ECO:0007669"/>
    <property type="project" value="InterPro"/>
</dbReference>
<accession>W0DXA7</accession>
<dbReference type="InterPro" id="IPR036909">
    <property type="entry name" value="Cyt_c-like_dom_sf"/>
</dbReference>
<keyword evidence="5 6" id="KW-0408">Iron</keyword>
<dbReference type="InParanoid" id="W0DXA7"/>
<name>W0DXA7_9GAMM</name>
<evidence type="ECO:0000256" key="1">
    <source>
        <dbReference type="ARBA" id="ARBA00022448"/>
    </source>
</evidence>
<dbReference type="STRING" id="717772.THIAE_06835"/>
<dbReference type="EMBL" id="CP007030">
    <property type="protein sequence ID" value="AHF01511.1"/>
    <property type="molecule type" value="Genomic_DNA"/>
</dbReference>
<evidence type="ECO:0000259" key="7">
    <source>
        <dbReference type="PROSITE" id="PS51007"/>
    </source>
</evidence>
<feature type="domain" description="Cytochrome c" evidence="7">
    <location>
        <begin position="16"/>
        <end position="94"/>
    </location>
</feature>
<dbReference type="Pfam" id="PF00034">
    <property type="entry name" value="Cytochrom_C"/>
    <property type="match status" value="1"/>
</dbReference>
<dbReference type="Proteomes" id="UP000005380">
    <property type="component" value="Chromosome"/>
</dbReference>
<organism evidence="8 9">
    <name type="scientific">Thiomicrospira aerophila AL3</name>
    <dbReference type="NCBI Taxonomy" id="717772"/>
    <lineage>
        <taxon>Bacteria</taxon>
        <taxon>Pseudomonadati</taxon>
        <taxon>Pseudomonadota</taxon>
        <taxon>Gammaproteobacteria</taxon>
        <taxon>Thiotrichales</taxon>
        <taxon>Piscirickettsiaceae</taxon>
        <taxon>Thiomicrospira</taxon>
    </lineage>
</organism>
<keyword evidence="1" id="KW-0813">Transport</keyword>
<keyword evidence="3 6" id="KW-0479">Metal-binding</keyword>
<proteinExistence type="predicted"/>
<evidence type="ECO:0000256" key="5">
    <source>
        <dbReference type="ARBA" id="ARBA00023004"/>
    </source>
</evidence>
<dbReference type="InterPro" id="IPR009056">
    <property type="entry name" value="Cyt_c-like_dom"/>
</dbReference>
<dbReference type="InterPro" id="IPR050597">
    <property type="entry name" value="Cytochrome_c_Oxidase_Subunit"/>
</dbReference>
<sequence length="94" mass="9637">MSATEPVTQVAAAPAAPAANGQQLYSTCMGCHGMTGGGGVGPKLQGQSRDDIITKMNAYRAGEQVGPMTAMMAPMATNLNDAEIEALADYIVTF</sequence>
<reference evidence="8 9" key="1">
    <citation type="submission" date="2013-12" db="EMBL/GenBank/DDBJ databases">
        <authorList>
            <consortium name="DOE Joint Genome Institute"/>
            <person name="Kappler U."/>
            <person name="Huntemann M."/>
            <person name="Han J."/>
            <person name="Chen A."/>
            <person name="Kyrpides N."/>
            <person name="Mavromatis K."/>
            <person name="Markowitz V."/>
            <person name="Palaniappan K."/>
            <person name="Ivanova N."/>
            <person name="Schaumberg A."/>
            <person name="Pati A."/>
            <person name="Liolios K."/>
            <person name="Nordberg H.P."/>
            <person name="Cantor M.N."/>
            <person name="Hua S.X."/>
            <person name="Woyke T."/>
        </authorList>
    </citation>
    <scope>NUCLEOTIDE SEQUENCE [LARGE SCALE GENOMIC DNA]</scope>
    <source>
        <strain evidence="9">AL2</strain>
    </source>
</reference>
<evidence type="ECO:0000256" key="4">
    <source>
        <dbReference type="ARBA" id="ARBA00022982"/>
    </source>
</evidence>
<dbReference type="eggNOG" id="COG2863">
    <property type="taxonomic scope" value="Bacteria"/>
</dbReference>
<dbReference type="PROSITE" id="PS51007">
    <property type="entry name" value="CYTC"/>
    <property type="match status" value="1"/>
</dbReference>
<dbReference type="GO" id="GO:0020037">
    <property type="term" value="F:heme binding"/>
    <property type="evidence" value="ECO:0007669"/>
    <property type="project" value="InterPro"/>
</dbReference>
<dbReference type="HOGENOM" id="CLU_128253_1_0_6"/>
<keyword evidence="9" id="KW-1185">Reference proteome</keyword>
<dbReference type="KEGG" id="tao:THIAE_06835"/>
<evidence type="ECO:0000256" key="2">
    <source>
        <dbReference type="ARBA" id="ARBA00022617"/>
    </source>
</evidence>
<evidence type="ECO:0000313" key="8">
    <source>
        <dbReference type="EMBL" id="AHF01511.1"/>
    </source>
</evidence>
<dbReference type="PANTHER" id="PTHR33751:SF9">
    <property type="entry name" value="CYTOCHROME C4"/>
    <property type="match status" value="1"/>
</dbReference>
<evidence type="ECO:0000256" key="6">
    <source>
        <dbReference type="PROSITE-ProRule" id="PRU00433"/>
    </source>
</evidence>
<gene>
    <name evidence="8" type="ORF">THIAE_06835</name>
</gene>
<dbReference type="Gene3D" id="1.10.760.10">
    <property type="entry name" value="Cytochrome c-like domain"/>
    <property type="match status" value="1"/>
</dbReference>